<dbReference type="Proteomes" id="UP000016922">
    <property type="component" value="Unassembled WGS sequence"/>
</dbReference>
<proteinExistence type="predicted"/>
<organism evidence="1 2">
    <name type="scientific">Glarea lozoyensis (strain ATCC 20868 / MF5171)</name>
    <dbReference type="NCBI Taxonomy" id="1116229"/>
    <lineage>
        <taxon>Eukaryota</taxon>
        <taxon>Fungi</taxon>
        <taxon>Dikarya</taxon>
        <taxon>Ascomycota</taxon>
        <taxon>Pezizomycotina</taxon>
        <taxon>Leotiomycetes</taxon>
        <taxon>Helotiales</taxon>
        <taxon>Helotiaceae</taxon>
        <taxon>Glarea</taxon>
    </lineage>
</organism>
<protein>
    <submittedName>
        <fullName evidence="1">Uncharacterized protein</fullName>
    </submittedName>
</protein>
<keyword evidence="2" id="KW-1185">Reference proteome</keyword>
<evidence type="ECO:0000313" key="1">
    <source>
        <dbReference type="EMBL" id="EPE30475.1"/>
    </source>
</evidence>
<gene>
    <name evidence="1" type="ORF">GLAREA_03442</name>
</gene>
<dbReference type="RefSeq" id="XP_008081886.1">
    <property type="nucleotide sequence ID" value="XM_008083695.1"/>
</dbReference>
<accession>S3CXY8</accession>
<sequence>MKLLLFPTVTGLGLTSPRFFPPGTTQSIVNHEDDSTQQVMNILSSVLSTVKKINMEIFFESEFKCAKKGRFCNDSTDCCGTLECDNEDLGKMPECKQF</sequence>
<reference evidence="1 2" key="1">
    <citation type="journal article" date="2013" name="BMC Genomics">
        <title>Genomics-driven discovery of the pneumocandin biosynthetic gene cluster in the fungus Glarea lozoyensis.</title>
        <authorList>
            <person name="Chen L."/>
            <person name="Yue Q."/>
            <person name="Zhang X."/>
            <person name="Xiang M."/>
            <person name="Wang C."/>
            <person name="Li S."/>
            <person name="Che Y."/>
            <person name="Ortiz-Lopez F.J."/>
            <person name="Bills G.F."/>
            <person name="Liu X."/>
            <person name="An Z."/>
        </authorList>
    </citation>
    <scope>NUCLEOTIDE SEQUENCE [LARGE SCALE GENOMIC DNA]</scope>
    <source>
        <strain evidence="2">ATCC 20868 / MF5171</strain>
    </source>
</reference>
<dbReference type="GeneID" id="19462497"/>
<dbReference type="HOGENOM" id="CLU_2333785_0_0_1"/>
<name>S3CXY8_GLAL2</name>
<dbReference type="AlphaFoldDB" id="S3CXY8"/>
<evidence type="ECO:0000313" key="2">
    <source>
        <dbReference type="Proteomes" id="UP000016922"/>
    </source>
</evidence>
<dbReference type="EMBL" id="KE145363">
    <property type="protein sequence ID" value="EPE30475.1"/>
    <property type="molecule type" value="Genomic_DNA"/>
</dbReference>
<dbReference type="KEGG" id="glz:GLAREA_03442"/>